<feature type="domain" description="Amidohydrolase-related" evidence="3">
    <location>
        <begin position="732"/>
        <end position="1063"/>
    </location>
</feature>
<dbReference type="PANTHER" id="PTHR36842">
    <property type="entry name" value="PROTEIN TOLB HOMOLOG"/>
    <property type="match status" value="1"/>
</dbReference>
<dbReference type="SUPFAM" id="SSF51556">
    <property type="entry name" value="Metallo-dependent hydrolases"/>
    <property type="match status" value="1"/>
</dbReference>
<sequence length="1105" mass="121656">MLLARSCHPARLARPIGALSIALLFAPAPGAAAAADAAAASDASKKPTWNVNQPPGEARTADIDVRTGTWMSVDVSPDGKTLVFDLLGDLYLLPIQGGEARPLTHSIAWDHQARFSPDGRQIAYISDAGGGDNVWVMNVDGSQARAVSTEDYRLLNNPVWHPNGQFIAARKHYTGTRSAGSGEIWLYHVSGGKGVALNEKPNWQKDLGEPALSPDGRYLYYSHDATPGRTFEYNKDSNKEIFKIYRQDLSDGSVEPFVQGPGGAIRPTPSPDGKHLAFVRRVRNQSTLFLKDLSTGVERAAWPGLERDLQEAWSVYGVYPAFAWTPDSRSIVAWARGKLWRIDPFHNTAVDIPFHVKDTRELRTALRVPQAVAPDEFPVHQLGSVQVSPDGQRVVYSALGHLYLRNLPQGKPYRITTQNDRFEFFPSFSRDGKELVFVTWNDEQQGSVRKLQLDTNRETVLTPTPGKYLEPRFSPDGKTVVYTKARPGMLTSPWHAIETGVYLVRSDGRVAPVRLAKEGDGPQFADRNDELYLSRFSVSNEVDLKRSLVRIDLNDRQETEIAHGEFVSDFAVSPNGQWLGFTERFHAYVTPLPRTGKSVAVGSKMDALPVRQLDVNAGLAMHWSGDSQKLHFSIGDELFTTALADAFAPGSDKAYRPSESGLKIGFAQKTDRPQGTVALVGARIVTMKGSNPEEVIDNGVVVVEGDRIKDVGPASQVRVPPEARQIDARGQTIIPGLIDVHWHGPMGDSDIIPQQSWINYASLAFGLTTVHDPSNRNSEVFTSAELQRAGLIVGPRIYSTGSILYGAKAGVTAVVNSLDDALTHLKRQKAEGAISVKSYQQPRREQRQQVLEAARQTQMMVVPEGGSMFQLNMSMVVDGHTGIEHALPIAEVYDDVKQLWPQTAVGYTPTLNVAYGGLDGEHYWYAHTDVWKHPLLAKFVPRTVLESRAVRRPMAPEEDYNVVRVARTAAELQRLGVKVNIGAHGQREGLGAHWEMWMFGLGGMSSLEAIRTATLNPAHYLGLDRDLGSIEPGKLADLVVIRGDVLADIRQSDQISLVMQNGRLYEVPSMNEVWPRAKARKPFFFEGAAGTGMPIDTESHSHGDD</sequence>
<name>A0ABU9BUV8_9BURK</name>
<dbReference type="InterPro" id="IPR006680">
    <property type="entry name" value="Amidohydro-rel"/>
</dbReference>
<dbReference type="Gene3D" id="2.30.40.10">
    <property type="entry name" value="Urease, subunit C, domain 1"/>
    <property type="match status" value="2"/>
</dbReference>
<comment type="caution">
    <text evidence="4">The sequence shown here is derived from an EMBL/GenBank/DDBJ whole genome shotgun (WGS) entry which is preliminary data.</text>
</comment>
<dbReference type="RefSeq" id="WP_341428183.1">
    <property type="nucleotide sequence ID" value="NZ_JBBUTG010000021.1"/>
</dbReference>
<dbReference type="Pfam" id="PF01979">
    <property type="entry name" value="Amidohydro_1"/>
    <property type="match status" value="1"/>
</dbReference>
<organism evidence="4 5">
    <name type="scientific">Ideonella lacteola</name>
    <dbReference type="NCBI Taxonomy" id="2984193"/>
    <lineage>
        <taxon>Bacteria</taxon>
        <taxon>Pseudomonadati</taxon>
        <taxon>Pseudomonadota</taxon>
        <taxon>Betaproteobacteria</taxon>
        <taxon>Burkholderiales</taxon>
        <taxon>Sphaerotilaceae</taxon>
        <taxon>Ideonella</taxon>
    </lineage>
</organism>
<gene>
    <name evidence="4" type="ORF">AACH06_23290</name>
</gene>
<feature type="signal peptide" evidence="2">
    <location>
        <begin position="1"/>
        <end position="34"/>
    </location>
</feature>
<evidence type="ECO:0000313" key="5">
    <source>
        <dbReference type="Proteomes" id="UP001371218"/>
    </source>
</evidence>
<proteinExistence type="inferred from homology"/>
<reference evidence="4 5" key="1">
    <citation type="submission" date="2024-04" db="EMBL/GenBank/DDBJ databases">
        <title>Novel species of the genus Ideonella isolated from streams.</title>
        <authorList>
            <person name="Lu H."/>
        </authorList>
    </citation>
    <scope>NUCLEOTIDE SEQUENCE [LARGE SCALE GENOMIC DNA]</scope>
    <source>
        <strain evidence="4 5">DXS29W</strain>
    </source>
</reference>
<evidence type="ECO:0000259" key="3">
    <source>
        <dbReference type="Pfam" id="PF01979"/>
    </source>
</evidence>
<dbReference type="Pfam" id="PF26549">
    <property type="entry name" value="Tricorn_N"/>
    <property type="match status" value="1"/>
</dbReference>
<keyword evidence="2" id="KW-0732">Signal</keyword>
<dbReference type="EMBL" id="JBBUTG010000021">
    <property type="protein sequence ID" value="MEK8033758.1"/>
    <property type="molecule type" value="Genomic_DNA"/>
</dbReference>
<dbReference type="InterPro" id="IPR032466">
    <property type="entry name" value="Metal_Hydrolase"/>
</dbReference>
<dbReference type="Proteomes" id="UP001371218">
    <property type="component" value="Unassembled WGS sequence"/>
</dbReference>
<dbReference type="InterPro" id="IPR011659">
    <property type="entry name" value="WD40"/>
</dbReference>
<evidence type="ECO:0000256" key="2">
    <source>
        <dbReference type="SAM" id="SignalP"/>
    </source>
</evidence>
<dbReference type="Gene3D" id="2.120.10.30">
    <property type="entry name" value="TolB, C-terminal domain"/>
    <property type="match status" value="3"/>
</dbReference>
<dbReference type="Gene3D" id="3.20.20.140">
    <property type="entry name" value="Metal-dependent hydrolases"/>
    <property type="match status" value="2"/>
</dbReference>
<dbReference type="SUPFAM" id="SSF51338">
    <property type="entry name" value="Composite domain of metallo-dependent hydrolases"/>
    <property type="match status" value="1"/>
</dbReference>
<evidence type="ECO:0000313" key="4">
    <source>
        <dbReference type="EMBL" id="MEK8033758.1"/>
    </source>
</evidence>
<dbReference type="PANTHER" id="PTHR36842:SF1">
    <property type="entry name" value="PROTEIN TOLB"/>
    <property type="match status" value="1"/>
</dbReference>
<protein>
    <submittedName>
        <fullName evidence="4">Amidohydrolase family protein</fullName>
    </submittedName>
</protein>
<feature type="chain" id="PRO_5047024721" evidence="2">
    <location>
        <begin position="35"/>
        <end position="1105"/>
    </location>
</feature>
<comment type="similarity">
    <text evidence="1">Belongs to the TolB family.</text>
</comment>
<dbReference type="InterPro" id="IPR011042">
    <property type="entry name" value="6-blade_b-propeller_TolB-like"/>
</dbReference>
<keyword evidence="5" id="KW-1185">Reference proteome</keyword>
<accession>A0ABU9BUV8</accession>
<dbReference type="InterPro" id="IPR011059">
    <property type="entry name" value="Metal-dep_hydrolase_composite"/>
</dbReference>
<evidence type="ECO:0000256" key="1">
    <source>
        <dbReference type="ARBA" id="ARBA00009820"/>
    </source>
</evidence>
<dbReference type="SUPFAM" id="SSF82171">
    <property type="entry name" value="DPP6 N-terminal domain-like"/>
    <property type="match status" value="2"/>
</dbReference>
<dbReference type="Pfam" id="PF07676">
    <property type="entry name" value="PD40"/>
    <property type="match status" value="2"/>
</dbReference>